<protein>
    <recommendedName>
        <fullName evidence="5">CheA signal transduction histidine kinase</fullName>
    </recommendedName>
</protein>
<feature type="region of interest" description="Disordered" evidence="1">
    <location>
        <begin position="348"/>
        <end position="369"/>
    </location>
</feature>
<dbReference type="OrthoDB" id="8442940at2"/>
<feature type="region of interest" description="Disordered" evidence="1">
    <location>
        <begin position="62"/>
        <end position="300"/>
    </location>
</feature>
<gene>
    <name evidence="3" type="ORF">SAMN05444159_5444</name>
</gene>
<evidence type="ECO:0000256" key="1">
    <source>
        <dbReference type="SAM" id="MobiDB-lite"/>
    </source>
</evidence>
<dbReference type="RefSeq" id="WP_079542781.1">
    <property type="nucleotide sequence ID" value="NZ_LT670844.1"/>
</dbReference>
<name>A0A1M6Z5G5_9BRAD</name>
<dbReference type="EMBL" id="LT670844">
    <property type="protein sequence ID" value="SHL25690.1"/>
    <property type="molecule type" value="Genomic_DNA"/>
</dbReference>
<evidence type="ECO:0000313" key="3">
    <source>
        <dbReference type="EMBL" id="SHL25690.1"/>
    </source>
</evidence>
<feature type="compositionally biased region" description="Basic and acidic residues" evidence="1">
    <location>
        <begin position="62"/>
        <end position="78"/>
    </location>
</feature>
<feature type="compositionally biased region" description="Basic and acidic residues" evidence="1">
    <location>
        <begin position="144"/>
        <end position="165"/>
    </location>
</feature>
<feature type="compositionally biased region" description="Basic and acidic residues" evidence="1">
    <location>
        <begin position="93"/>
        <end position="104"/>
    </location>
</feature>
<reference evidence="3 4" key="1">
    <citation type="submission" date="2016-11" db="EMBL/GenBank/DDBJ databases">
        <authorList>
            <person name="Jaros S."/>
            <person name="Januszkiewicz K."/>
            <person name="Wedrychowicz H."/>
        </authorList>
    </citation>
    <scope>NUCLEOTIDE SEQUENCE [LARGE SCALE GENOMIC DNA]</scope>
    <source>
        <strain evidence="3 4">GAS499</strain>
    </source>
</reference>
<evidence type="ECO:0000313" key="4">
    <source>
        <dbReference type="Proteomes" id="UP000189935"/>
    </source>
</evidence>
<evidence type="ECO:0000256" key="2">
    <source>
        <dbReference type="SAM" id="Phobius"/>
    </source>
</evidence>
<evidence type="ECO:0008006" key="5">
    <source>
        <dbReference type="Google" id="ProtNLM"/>
    </source>
</evidence>
<feature type="compositionally biased region" description="Basic and acidic residues" evidence="1">
    <location>
        <begin position="248"/>
        <end position="262"/>
    </location>
</feature>
<keyword evidence="2" id="KW-0812">Transmembrane</keyword>
<accession>A0A1M6Z5G5</accession>
<feature type="compositionally biased region" description="Basic and acidic residues" evidence="1">
    <location>
        <begin position="190"/>
        <end position="201"/>
    </location>
</feature>
<feature type="compositionally biased region" description="Pro residues" evidence="1">
    <location>
        <begin position="118"/>
        <end position="143"/>
    </location>
</feature>
<keyword evidence="2" id="KW-1133">Transmembrane helix</keyword>
<organism evidence="3 4">
    <name type="scientific">Bradyrhizobium lablabi</name>
    <dbReference type="NCBI Taxonomy" id="722472"/>
    <lineage>
        <taxon>Bacteria</taxon>
        <taxon>Pseudomonadati</taxon>
        <taxon>Pseudomonadota</taxon>
        <taxon>Alphaproteobacteria</taxon>
        <taxon>Hyphomicrobiales</taxon>
        <taxon>Nitrobacteraceae</taxon>
        <taxon>Bradyrhizobium</taxon>
    </lineage>
</organism>
<feature type="transmembrane region" description="Helical" evidence="2">
    <location>
        <begin position="305"/>
        <end position="326"/>
    </location>
</feature>
<keyword evidence="2" id="KW-0472">Membrane</keyword>
<dbReference type="AlphaFoldDB" id="A0A1M6Z5G5"/>
<proteinExistence type="predicted"/>
<dbReference type="Proteomes" id="UP000189935">
    <property type="component" value="Chromosome I"/>
</dbReference>
<feature type="compositionally biased region" description="Low complexity" evidence="1">
    <location>
        <begin position="79"/>
        <end position="92"/>
    </location>
</feature>
<feature type="compositionally biased region" description="Pro residues" evidence="1">
    <location>
        <begin position="166"/>
        <end position="189"/>
    </location>
</feature>
<sequence>MADYYPLIARAIAGLDPSAPGESRRALYERARAALIAQLRSVQPPLSESEITRERLSLEEAVRKVESEAAQRARDASRSADASRAGDASRSADPARGERARAGDAFRANTRPQARPGEPAPPPSSSQAPPPPSRPRPPAPPPSRNERPPLGQDDRQDPRAQRRAEPPIPPRPQAPQPPQFPMQDPPLPPTRERSGAPRRGPDNAAPQAPGMRGFRDIAADADDLGRAAAQANRAARKTYANVPSPSPEFDRLEPSLENRGADPDAPYSYDESVEEAERYAPPPGPRPRLAADREPKKPARRGTVFPFKSAIAIGIVLILVGAGILWGKSVVTTVSSLFKPAPVVEAPKDNSPLAKPKIPDRVGQPSSSEQVAPVAQRVVLYDEDPADPKGKQYVGSVIWRTEPVKATAGQQPDIAVRADIEIPDRKFKMTMSFRRNTDTSLPASHTAELTFILPPDFVGGGVSNVPGILMKSNEQARGTPLAGLAVKVTDGFFLVGLSNVDADRARNLQLLKERSWFDVPLVYVNQRRAIIAIEKGAPGERAFNDAFAAWGE</sequence>